<keyword evidence="3" id="KW-0597">Phosphoprotein</keyword>
<keyword evidence="9" id="KW-0472">Membrane</keyword>
<keyword evidence="9" id="KW-0812">Transmembrane</keyword>
<dbReference type="PANTHER" id="PTHR24421:SF10">
    <property type="entry name" value="NITRATE_NITRITE SENSOR PROTEIN NARQ"/>
    <property type="match status" value="1"/>
</dbReference>
<keyword evidence="6 12" id="KW-0418">Kinase</keyword>
<evidence type="ECO:0000256" key="8">
    <source>
        <dbReference type="ARBA" id="ARBA00023012"/>
    </source>
</evidence>
<dbReference type="SUPFAM" id="SSF55874">
    <property type="entry name" value="ATPase domain of HSP90 chaperone/DNA topoisomerase II/histidine kinase"/>
    <property type="match status" value="1"/>
</dbReference>
<protein>
    <recommendedName>
        <fullName evidence="2">histidine kinase</fullName>
        <ecNumber evidence="2">2.7.13.3</ecNumber>
    </recommendedName>
</protein>
<dbReference type="RefSeq" id="WP_167043970.1">
    <property type="nucleotide sequence ID" value="NZ_JAAOZB010000001.1"/>
</dbReference>
<comment type="caution">
    <text evidence="12">The sequence shown here is derived from an EMBL/GenBank/DDBJ whole genome shotgun (WGS) entry which is preliminary data.</text>
</comment>
<evidence type="ECO:0000256" key="6">
    <source>
        <dbReference type="ARBA" id="ARBA00022777"/>
    </source>
</evidence>
<organism evidence="12 13">
    <name type="scientific">Microbacterium halimionae</name>
    <dbReference type="NCBI Taxonomy" id="1526413"/>
    <lineage>
        <taxon>Bacteria</taxon>
        <taxon>Bacillati</taxon>
        <taxon>Actinomycetota</taxon>
        <taxon>Actinomycetes</taxon>
        <taxon>Micrococcales</taxon>
        <taxon>Microbacteriaceae</taxon>
        <taxon>Microbacterium</taxon>
    </lineage>
</organism>
<keyword evidence="9" id="KW-1133">Transmembrane helix</keyword>
<proteinExistence type="predicted"/>
<feature type="transmembrane region" description="Helical" evidence="9">
    <location>
        <begin position="181"/>
        <end position="203"/>
    </location>
</feature>
<dbReference type="GO" id="GO:0046983">
    <property type="term" value="F:protein dimerization activity"/>
    <property type="evidence" value="ECO:0007669"/>
    <property type="project" value="InterPro"/>
</dbReference>
<dbReference type="EC" id="2.7.13.3" evidence="2"/>
<accession>A0A7W3PKS4</accession>
<dbReference type="Proteomes" id="UP000526083">
    <property type="component" value="Unassembled WGS sequence"/>
</dbReference>
<feature type="transmembrane region" description="Helical" evidence="9">
    <location>
        <begin position="128"/>
        <end position="161"/>
    </location>
</feature>
<evidence type="ECO:0000259" key="11">
    <source>
        <dbReference type="Pfam" id="PF13796"/>
    </source>
</evidence>
<dbReference type="Pfam" id="PF07730">
    <property type="entry name" value="HisKA_3"/>
    <property type="match status" value="1"/>
</dbReference>
<reference evidence="12 13" key="1">
    <citation type="submission" date="2020-07" db="EMBL/GenBank/DDBJ databases">
        <title>Sequencing the genomes of 1000 actinobacteria strains.</title>
        <authorList>
            <person name="Klenk H.-P."/>
        </authorList>
    </citation>
    <scope>NUCLEOTIDE SEQUENCE [LARGE SCALE GENOMIC DNA]</scope>
    <source>
        <strain evidence="12 13">DSM 27576</strain>
    </source>
</reference>
<dbReference type="GO" id="GO:0005524">
    <property type="term" value="F:ATP binding"/>
    <property type="evidence" value="ECO:0007669"/>
    <property type="project" value="UniProtKB-KW"/>
</dbReference>
<dbReference type="PANTHER" id="PTHR24421">
    <property type="entry name" value="NITRATE/NITRITE SENSOR PROTEIN NARX-RELATED"/>
    <property type="match status" value="1"/>
</dbReference>
<evidence type="ECO:0000313" key="13">
    <source>
        <dbReference type="Proteomes" id="UP000526083"/>
    </source>
</evidence>
<feature type="transmembrane region" description="Helical" evidence="9">
    <location>
        <begin position="59"/>
        <end position="83"/>
    </location>
</feature>
<keyword evidence="8" id="KW-0902">Two-component regulatory system</keyword>
<dbReference type="Gene3D" id="1.20.5.1930">
    <property type="match status" value="1"/>
</dbReference>
<evidence type="ECO:0000256" key="5">
    <source>
        <dbReference type="ARBA" id="ARBA00022741"/>
    </source>
</evidence>
<dbReference type="Pfam" id="PF13796">
    <property type="entry name" value="Sensor"/>
    <property type="match status" value="1"/>
</dbReference>
<sequence length="440" mass="45806">MTTETLAAPPPPVAPAPSAQQLNTPARVLGAIAQLAALGILGSVAFGALATLLTLGLSLLPILGIGLLFLLGFVYALFALGWLETARVSGLYSLGIPPLSRRRRQKPGFSGFLRMVWHQFIDVAMWRAVASFAISAILGFVVLALLSSVGHSTALAFAPLYRGSGTSSDLWGSTLTIATEWAPLVGILMALAALAGVIGIAILHGVIARAVVVPSLEAHFAEQARTSSEQRAGAIRASEVERTRIERDLHDGVQPRLVSIGMTLGMAQQKIDDDPEAAKALVSEAHTSTKAAITDLRQLARGIHASVLDDRGLDAALSALAGRSHIPVHLDVRLDGRCSKNAEAAVYFVVAETLTNAAKHSRASEARVVVRLRDADDIDGAAGQMLWARVEDNGIGGARVVPGGGLDGITNRVLAAGGTARLESPIGGPTSLEVNVPCAS</sequence>
<dbReference type="EMBL" id="JACGWY010000001">
    <property type="protein sequence ID" value="MBA8815276.1"/>
    <property type="molecule type" value="Genomic_DNA"/>
</dbReference>
<feature type="transmembrane region" description="Helical" evidence="9">
    <location>
        <begin position="28"/>
        <end position="53"/>
    </location>
</feature>
<evidence type="ECO:0000256" key="4">
    <source>
        <dbReference type="ARBA" id="ARBA00022679"/>
    </source>
</evidence>
<name>A0A7W3PKS4_9MICO</name>
<keyword evidence="4" id="KW-0808">Transferase</keyword>
<gene>
    <name evidence="12" type="ORF">FHX48_000328</name>
</gene>
<keyword evidence="7" id="KW-0067">ATP-binding</keyword>
<dbReference type="InterPro" id="IPR025828">
    <property type="entry name" value="Put_sensor_dom"/>
</dbReference>
<dbReference type="InterPro" id="IPR011712">
    <property type="entry name" value="Sig_transdc_His_kin_sub3_dim/P"/>
</dbReference>
<keyword evidence="5" id="KW-0547">Nucleotide-binding</keyword>
<keyword evidence="13" id="KW-1185">Reference proteome</keyword>
<evidence type="ECO:0000256" key="2">
    <source>
        <dbReference type="ARBA" id="ARBA00012438"/>
    </source>
</evidence>
<dbReference type="InterPro" id="IPR036890">
    <property type="entry name" value="HATPase_C_sf"/>
</dbReference>
<evidence type="ECO:0000256" key="7">
    <source>
        <dbReference type="ARBA" id="ARBA00022840"/>
    </source>
</evidence>
<dbReference type="AlphaFoldDB" id="A0A7W3PKS4"/>
<evidence type="ECO:0000259" key="10">
    <source>
        <dbReference type="Pfam" id="PF07730"/>
    </source>
</evidence>
<feature type="domain" description="Putative sensor" evidence="11">
    <location>
        <begin position="41"/>
        <end position="210"/>
    </location>
</feature>
<dbReference type="Gene3D" id="3.30.565.10">
    <property type="entry name" value="Histidine kinase-like ATPase, C-terminal domain"/>
    <property type="match status" value="1"/>
</dbReference>
<feature type="domain" description="Signal transduction histidine kinase subgroup 3 dimerisation and phosphoacceptor" evidence="10">
    <location>
        <begin position="241"/>
        <end position="306"/>
    </location>
</feature>
<dbReference type="CDD" id="cd16917">
    <property type="entry name" value="HATPase_UhpB-NarQ-NarX-like"/>
    <property type="match status" value="1"/>
</dbReference>
<evidence type="ECO:0000256" key="1">
    <source>
        <dbReference type="ARBA" id="ARBA00000085"/>
    </source>
</evidence>
<dbReference type="GO" id="GO:0000155">
    <property type="term" value="F:phosphorelay sensor kinase activity"/>
    <property type="evidence" value="ECO:0007669"/>
    <property type="project" value="InterPro"/>
</dbReference>
<dbReference type="GO" id="GO:0016020">
    <property type="term" value="C:membrane"/>
    <property type="evidence" value="ECO:0007669"/>
    <property type="project" value="InterPro"/>
</dbReference>
<dbReference type="InterPro" id="IPR050482">
    <property type="entry name" value="Sensor_HK_TwoCompSys"/>
</dbReference>
<evidence type="ECO:0000256" key="3">
    <source>
        <dbReference type="ARBA" id="ARBA00022553"/>
    </source>
</evidence>
<evidence type="ECO:0000313" key="12">
    <source>
        <dbReference type="EMBL" id="MBA8815276.1"/>
    </source>
</evidence>
<evidence type="ECO:0000256" key="9">
    <source>
        <dbReference type="SAM" id="Phobius"/>
    </source>
</evidence>
<comment type="catalytic activity">
    <reaction evidence="1">
        <text>ATP + protein L-histidine = ADP + protein N-phospho-L-histidine.</text>
        <dbReference type="EC" id="2.7.13.3"/>
    </reaction>
</comment>